<keyword evidence="4" id="KW-1185">Reference proteome</keyword>
<dbReference type="Gene3D" id="3.40.190.10">
    <property type="entry name" value="Periplasmic binding protein-like II"/>
    <property type="match status" value="2"/>
</dbReference>
<dbReference type="PANTHER" id="PTHR35936">
    <property type="entry name" value="MEMBRANE-BOUND LYTIC MUREIN TRANSGLYCOSYLASE F"/>
    <property type="match status" value="1"/>
</dbReference>
<dbReference type="Proteomes" id="UP000008720">
    <property type="component" value="Chromosome"/>
</dbReference>
<keyword evidence="1" id="KW-0732">Signal</keyword>
<evidence type="ECO:0000259" key="2">
    <source>
        <dbReference type="SMART" id="SM00062"/>
    </source>
</evidence>
<dbReference type="KEGG" id="mtt:Ftrac_0791"/>
<accession>E4TSH3</accession>
<organism evidence="3 4">
    <name type="scientific">Marivirga tractuosa (strain ATCC 23168 / DSM 4126 / NBRC 15989 / NCIMB 1408 / VKM B-1430 / H-43)</name>
    <name type="common">Microscilla tractuosa</name>
    <name type="synonym">Flexibacter tractuosus</name>
    <dbReference type="NCBI Taxonomy" id="643867"/>
    <lineage>
        <taxon>Bacteria</taxon>
        <taxon>Pseudomonadati</taxon>
        <taxon>Bacteroidota</taxon>
        <taxon>Cytophagia</taxon>
        <taxon>Cytophagales</taxon>
        <taxon>Marivirgaceae</taxon>
        <taxon>Marivirga</taxon>
    </lineage>
</organism>
<dbReference type="Pfam" id="PF00497">
    <property type="entry name" value="SBP_bac_3"/>
    <property type="match status" value="1"/>
</dbReference>
<proteinExistence type="predicted"/>
<name>E4TSH3_MARTH</name>
<dbReference type="HOGENOM" id="CLU_996792_0_0_10"/>
<protein>
    <submittedName>
        <fullName evidence="3">Extracellular solute-binding protein family 3</fullName>
    </submittedName>
</protein>
<dbReference type="EMBL" id="CP002349">
    <property type="protein sequence ID" value="ADR20793.1"/>
    <property type="molecule type" value="Genomic_DNA"/>
</dbReference>
<dbReference type="STRING" id="643867.Ftrac_0791"/>
<dbReference type="RefSeq" id="WP_013452944.1">
    <property type="nucleotide sequence ID" value="NC_014759.1"/>
</dbReference>
<dbReference type="OrthoDB" id="973690at2"/>
<dbReference type="InterPro" id="IPR001638">
    <property type="entry name" value="Solute-binding_3/MltF_N"/>
</dbReference>
<feature type="domain" description="Solute-binding protein family 3/N-terminal" evidence="2">
    <location>
        <begin position="38"/>
        <end position="273"/>
    </location>
</feature>
<evidence type="ECO:0000313" key="4">
    <source>
        <dbReference type="Proteomes" id="UP000008720"/>
    </source>
</evidence>
<dbReference type="AlphaFoldDB" id="E4TSH3"/>
<reference evidence="3 4" key="1">
    <citation type="journal article" date="2011" name="Stand. Genomic Sci.">
        <title>Complete genome sequence of Marivirga tractuosa type strain (H-43).</title>
        <authorList>
            <person name="Pagani I."/>
            <person name="Chertkov O."/>
            <person name="Lapidus A."/>
            <person name="Lucas S."/>
            <person name="Del Rio T.G."/>
            <person name="Tice H."/>
            <person name="Copeland A."/>
            <person name="Cheng J.F."/>
            <person name="Nolan M."/>
            <person name="Saunders E."/>
            <person name="Pitluck S."/>
            <person name="Held B."/>
            <person name="Goodwin L."/>
            <person name="Liolios K."/>
            <person name="Ovchinikova G."/>
            <person name="Ivanova N."/>
            <person name="Mavromatis K."/>
            <person name="Pati A."/>
            <person name="Chen A."/>
            <person name="Palaniappan K."/>
            <person name="Land M."/>
            <person name="Hauser L."/>
            <person name="Jeffries C.D."/>
            <person name="Detter J.C."/>
            <person name="Han C."/>
            <person name="Tapia R."/>
            <person name="Ngatchou-Djao O.D."/>
            <person name="Rohde M."/>
            <person name="Goker M."/>
            <person name="Spring S."/>
            <person name="Sikorski J."/>
            <person name="Woyke T."/>
            <person name="Bristow J."/>
            <person name="Eisen J.A."/>
            <person name="Markowitz V."/>
            <person name="Hugenholtz P."/>
            <person name="Klenk H.P."/>
            <person name="Kyrpides N.C."/>
        </authorList>
    </citation>
    <scope>NUCLEOTIDE SEQUENCE [LARGE SCALE GENOMIC DNA]</scope>
    <source>
        <strain evidence="4">ATCC 23168 / DSM 4126 / NBRC 15989 / NCIMB 1408 / VKM B-1430 / H-43</strain>
    </source>
</reference>
<dbReference type="SUPFAM" id="SSF53850">
    <property type="entry name" value="Periplasmic binding protein-like II"/>
    <property type="match status" value="1"/>
</dbReference>
<evidence type="ECO:0000313" key="3">
    <source>
        <dbReference type="EMBL" id="ADR20793.1"/>
    </source>
</evidence>
<sequence>MKPYTFFITVLLILYSSISFSQINGKSWSEIKRVGKGEVTCIYYQTPGLVFEENGEMQGVCIDIMKEFKSYVKDKYSVQLDFSFVRKVPVFTEFINTVKNGENVMGVCNTSITKERKAYLDFSPAYMNNPSVLLSNGDAPVIKDLSKMSSNFENYKAVIIKGSTHEKYLKKISDQYFPTIEIEYVNSGTEVNANLRSNSNYFTLIDFTEYFDAVRKRMDVTRHPVPLNELEDQLGFIFPKGSDWDAVWAEFLTPSFKESVKYKKIIADNLGTSFVNLIR</sequence>
<evidence type="ECO:0000256" key="1">
    <source>
        <dbReference type="ARBA" id="ARBA00022729"/>
    </source>
</evidence>
<dbReference type="SMART" id="SM00062">
    <property type="entry name" value="PBPb"/>
    <property type="match status" value="1"/>
</dbReference>
<dbReference type="eggNOG" id="COG0834">
    <property type="taxonomic scope" value="Bacteria"/>
</dbReference>
<gene>
    <name evidence="3" type="ordered locus">Ftrac_0791</name>
</gene>